<evidence type="ECO:0000313" key="2">
    <source>
        <dbReference type="Proteomes" id="UP001176941"/>
    </source>
</evidence>
<gene>
    <name evidence="1" type="ORF">MRATA1EN1_LOCUS17800</name>
</gene>
<evidence type="ECO:0000313" key="1">
    <source>
        <dbReference type="EMBL" id="CAI9168838.1"/>
    </source>
</evidence>
<organism evidence="1 2">
    <name type="scientific">Rangifer tarandus platyrhynchus</name>
    <name type="common">Svalbard reindeer</name>
    <dbReference type="NCBI Taxonomy" id="3082113"/>
    <lineage>
        <taxon>Eukaryota</taxon>
        <taxon>Metazoa</taxon>
        <taxon>Chordata</taxon>
        <taxon>Craniata</taxon>
        <taxon>Vertebrata</taxon>
        <taxon>Euteleostomi</taxon>
        <taxon>Mammalia</taxon>
        <taxon>Eutheria</taxon>
        <taxon>Laurasiatheria</taxon>
        <taxon>Artiodactyla</taxon>
        <taxon>Ruminantia</taxon>
        <taxon>Pecora</taxon>
        <taxon>Cervidae</taxon>
        <taxon>Odocoileinae</taxon>
        <taxon>Rangifer</taxon>
    </lineage>
</organism>
<dbReference type="Proteomes" id="UP001176941">
    <property type="component" value="Chromosome 28"/>
</dbReference>
<sequence length="130" mass="14905">MCYALATIPWSTLNPFMWVQFEALSSHEPNLKQCQITFIFPNMILISCVNLEHENLPHSQDDSWREKKIVERHLLTDTSFDSKEIKPVNLKGNQHRIIVGRTDAEAEVPVFWSSDVNSRLIGKVPDAGKD</sequence>
<dbReference type="EMBL" id="OX459964">
    <property type="protein sequence ID" value="CAI9168838.1"/>
    <property type="molecule type" value="Genomic_DNA"/>
</dbReference>
<name>A0ABN8Z5F9_RANTA</name>
<proteinExistence type="predicted"/>
<keyword evidence="2" id="KW-1185">Reference proteome</keyword>
<accession>A0ABN8Z5F9</accession>
<protein>
    <submittedName>
        <fullName evidence="1">Uncharacterized protein</fullName>
    </submittedName>
</protein>
<reference evidence="1" key="1">
    <citation type="submission" date="2023-04" db="EMBL/GenBank/DDBJ databases">
        <authorList>
            <consortium name="ELIXIR-Norway"/>
        </authorList>
    </citation>
    <scope>NUCLEOTIDE SEQUENCE [LARGE SCALE GENOMIC DNA]</scope>
</reference>